<sequence>MGNKLYVGNLPYSFRDDDLQQAFAAHGTVTSAKVMMERDTGRSKGFGFVEMGNDAEAQTAIAAMNGQQFGGRGLVVNEARPMEPRPPRSGGGGFGGGSGGGGGGYGGGRSGGGGGYGGGSGGGGGYGGGRSSY</sequence>
<evidence type="ECO:0000313" key="4">
    <source>
        <dbReference type="EMBL" id="OIQ68403.1"/>
    </source>
</evidence>
<organism evidence="4">
    <name type="scientific">mine drainage metagenome</name>
    <dbReference type="NCBI Taxonomy" id="410659"/>
    <lineage>
        <taxon>unclassified sequences</taxon>
        <taxon>metagenomes</taxon>
        <taxon>ecological metagenomes</taxon>
    </lineage>
</organism>
<dbReference type="InterPro" id="IPR035979">
    <property type="entry name" value="RBD_domain_sf"/>
</dbReference>
<reference evidence="4" key="1">
    <citation type="submission" date="2016-10" db="EMBL/GenBank/DDBJ databases">
        <title>Sequence of Gallionella enrichment culture.</title>
        <authorList>
            <person name="Poehlein A."/>
            <person name="Muehling M."/>
            <person name="Daniel R."/>
        </authorList>
    </citation>
    <scope>NUCLEOTIDE SEQUENCE</scope>
</reference>
<dbReference type="CDD" id="cd21608">
    <property type="entry name" value="RRM2_NsCP33_like"/>
    <property type="match status" value="1"/>
</dbReference>
<dbReference type="InterPro" id="IPR012677">
    <property type="entry name" value="Nucleotide-bd_a/b_plait_sf"/>
</dbReference>
<evidence type="ECO:0000259" key="3">
    <source>
        <dbReference type="PROSITE" id="PS50102"/>
    </source>
</evidence>
<dbReference type="InterPro" id="IPR048289">
    <property type="entry name" value="RRM2_NsCP33-like"/>
</dbReference>
<comment type="caution">
    <text evidence="4">The sequence shown here is derived from an EMBL/GenBank/DDBJ whole genome shotgun (WGS) entry which is preliminary data.</text>
</comment>
<feature type="compositionally biased region" description="Gly residues" evidence="2">
    <location>
        <begin position="89"/>
        <end position="133"/>
    </location>
</feature>
<evidence type="ECO:0000256" key="2">
    <source>
        <dbReference type="SAM" id="MobiDB-lite"/>
    </source>
</evidence>
<dbReference type="InterPro" id="IPR052462">
    <property type="entry name" value="SLIRP/GR-RBP-like"/>
</dbReference>
<dbReference type="GO" id="GO:0003723">
    <property type="term" value="F:RNA binding"/>
    <property type="evidence" value="ECO:0007669"/>
    <property type="project" value="UniProtKB-KW"/>
</dbReference>
<proteinExistence type="predicted"/>
<name>A0A1J5PSZ5_9ZZZZ</name>
<gene>
    <name evidence="4" type="ORF">GALL_500030</name>
</gene>
<keyword evidence="1" id="KW-0694">RNA-binding</keyword>
<dbReference type="EMBL" id="MLJW01005328">
    <property type="protein sequence ID" value="OIQ68403.1"/>
    <property type="molecule type" value="Genomic_DNA"/>
</dbReference>
<dbReference type="SUPFAM" id="SSF54928">
    <property type="entry name" value="RNA-binding domain, RBD"/>
    <property type="match status" value="1"/>
</dbReference>
<dbReference type="PANTHER" id="PTHR48027">
    <property type="entry name" value="HETEROGENEOUS NUCLEAR RIBONUCLEOPROTEIN 87F-RELATED"/>
    <property type="match status" value="1"/>
</dbReference>
<feature type="region of interest" description="Disordered" evidence="2">
    <location>
        <begin position="78"/>
        <end position="133"/>
    </location>
</feature>
<evidence type="ECO:0000256" key="1">
    <source>
        <dbReference type="ARBA" id="ARBA00022884"/>
    </source>
</evidence>
<dbReference type="AlphaFoldDB" id="A0A1J5PSZ5"/>
<dbReference type="Pfam" id="PF00076">
    <property type="entry name" value="RRM_1"/>
    <property type="match status" value="1"/>
</dbReference>
<dbReference type="Gene3D" id="3.30.70.330">
    <property type="match status" value="1"/>
</dbReference>
<feature type="domain" description="RRM" evidence="3">
    <location>
        <begin position="3"/>
        <end position="81"/>
    </location>
</feature>
<dbReference type="InterPro" id="IPR000504">
    <property type="entry name" value="RRM_dom"/>
</dbReference>
<dbReference type="SMART" id="SM00360">
    <property type="entry name" value="RRM"/>
    <property type="match status" value="1"/>
</dbReference>
<accession>A0A1J5PSZ5</accession>
<dbReference type="PROSITE" id="PS50102">
    <property type="entry name" value="RRM"/>
    <property type="match status" value="1"/>
</dbReference>
<protein>
    <submittedName>
        <fullName evidence="4">RNA recognition motif containing protein</fullName>
    </submittedName>
</protein>